<reference evidence="1 2" key="1">
    <citation type="journal article" date="2018" name="BMC Genomics">
        <title>Comparative genome analyses reveal sequence features reflecting distinct modes of host-adaptation between dicot and monocot powdery mildew.</title>
        <authorList>
            <person name="Wu Y."/>
            <person name="Ma X."/>
            <person name="Pan Z."/>
            <person name="Kale S.D."/>
            <person name="Song Y."/>
            <person name="King H."/>
            <person name="Zhang Q."/>
            <person name="Presley C."/>
            <person name="Deng X."/>
            <person name="Wei C.I."/>
            <person name="Xiao S."/>
        </authorList>
    </citation>
    <scope>NUCLEOTIDE SEQUENCE [LARGE SCALE GENOMIC DNA]</scope>
    <source>
        <strain evidence="1">UMSG2</strain>
    </source>
</reference>
<accession>A0A420HY74</accession>
<dbReference type="EMBL" id="MCFK01003436">
    <property type="protein sequence ID" value="RKF62329.1"/>
    <property type="molecule type" value="Genomic_DNA"/>
</dbReference>
<dbReference type="PANTHER" id="PTHR33116">
    <property type="entry name" value="REVERSE TRANSCRIPTASE ZINC-BINDING DOMAIN-CONTAINING PROTEIN-RELATED-RELATED"/>
    <property type="match status" value="1"/>
</dbReference>
<dbReference type="OrthoDB" id="5595758at2759"/>
<sequence length="543" mass="62466">MIIIRNQAEANEVIRLFQIFCDGTGQKVNWDKSKLLRVGRIPEIHLPKVRVIPQNGHFDYLGIPVGIDLKEATSNYWKEIIEKARQTKSSWLKAYLSLKGRVLIANSLIMSTIRYGLRFLPIPDITKQEFLRIYWGMIWNDRTQGGIVSRQVAINIGSKGGLKCQDIDSIREAVAIDTIHRMEAKPQPLWAAIVTETLQDTMNYRTKSVKTSVVEAPWFQSMGSRRPNPIPDSLKHILPLWWKLLDKATSGEKGILCIPSPRNKREWEKIHFWYHPMINTTKGYGAKRFGTKTWQNIAYLGANTIGDLNAIIQDPNRLSDLNTSIRRNIIKAITNLFESFPDAWQKAGDCLSEVEVKYTGNVWLNTTKPERICKFSTTYKLALAHRQEQSRGKRRIWKTIDTIKTLTTGTVSERKLWRACSLTHCSAKTSDLIWRFLSDAVAVGSEIEWIPTEKQLCPNYNSTLTSNHLWAECEATKEVWRFFEAVIKKLGHRKVHIPTNLDEVVALMCIGFHDLSNYMGEMAIDIFYSSLDYMERLSQLVHR</sequence>
<name>A0A420HY74_9PEZI</name>
<dbReference type="PANTHER" id="PTHR33116:SF78">
    <property type="entry name" value="OS12G0587133 PROTEIN"/>
    <property type="match status" value="1"/>
</dbReference>
<evidence type="ECO:0008006" key="3">
    <source>
        <dbReference type="Google" id="ProtNLM"/>
    </source>
</evidence>
<dbReference type="STRING" id="212602.A0A420HY74"/>
<comment type="caution">
    <text evidence="1">The sequence shown here is derived from an EMBL/GenBank/DDBJ whole genome shotgun (WGS) entry which is preliminary data.</text>
</comment>
<organism evidence="1 2">
    <name type="scientific">Erysiphe neolycopersici</name>
    <dbReference type="NCBI Taxonomy" id="212602"/>
    <lineage>
        <taxon>Eukaryota</taxon>
        <taxon>Fungi</taxon>
        <taxon>Dikarya</taxon>
        <taxon>Ascomycota</taxon>
        <taxon>Pezizomycotina</taxon>
        <taxon>Leotiomycetes</taxon>
        <taxon>Erysiphales</taxon>
        <taxon>Erysiphaceae</taxon>
        <taxon>Erysiphe</taxon>
    </lineage>
</organism>
<gene>
    <name evidence="1" type="ORF">OnM2_034074</name>
</gene>
<dbReference type="Proteomes" id="UP000286134">
    <property type="component" value="Unassembled WGS sequence"/>
</dbReference>
<evidence type="ECO:0000313" key="1">
    <source>
        <dbReference type="EMBL" id="RKF62329.1"/>
    </source>
</evidence>
<proteinExistence type="predicted"/>
<dbReference type="AlphaFoldDB" id="A0A420HY74"/>
<protein>
    <recommendedName>
        <fullName evidence="3">Reverse transcriptase</fullName>
    </recommendedName>
</protein>
<keyword evidence="2" id="KW-1185">Reference proteome</keyword>
<evidence type="ECO:0000313" key="2">
    <source>
        <dbReference type="Proteomes" id="UP000286134"/>
    </source>
</evidence>